<feature type="region of interest" description="Disordered" evidence="1">
    <location>
        <begin position="2076"/>
        <end position="2109"/>
    </location>
</feature>
<evidence type="ECO:0000313" key="3">
    <source>
        <dbReference type="Proteomes" id="UP000238523"/>
    </source>
</evidence>
<sequence>MADTTDLRTIRLVGPKQPLKASNESADFCWSAELALSYLGKNRPDRSIVNSTPGLRVLLQDPESDKVKRQIEININDAGGTVQDKVSLRVPYLLAANVQARQSAESNSKLWIADNTDPYTIFAAKPHAKPDVGDVTLGFSHLLVSPLDPWPTPQNSRQIEMPRLALAANRIRVLVNAKAGTNTNPLGFLRLVKQTADTVAAFVGAAGGVNSPTKLPRVELPAVSLNGSAEGPFVAFDLTPDGVEFRGTIVNPLRAFSESAGPDRVNVVLRLVCIVDPLQPDKRCWTLELVREEDDTVVTGIGRRIRTALEKVRSQLRPGIDNPVFLDINTVADDLAVRWPLTLENNALQLPGKGPDEWSMWVDRAALRTSLAGTPVRGGELPTEVAIVANRLQLSGSKNGVELALDADRREAASQDGNPQGIAGPRVTLGARTTISAKQEDGKTTVNWFIDQKRLARRLVERYGKAGVQPDAAKRTYAFLPLTDGWLQLPFDLPQPASDDTVLGFSGAASDSIGFAGTVDYVLDDGTFGEGPVGRRISIAAADYVHVVATLKQGKLDSVRVELSGAAGTADGLLWLAAGSPTAENILPGFGAGPAALESPALTFSRKTAATGELWGLTSGEFTPGKALEFSIPKGGGPAPAYVWQGYSEMPFVTAIGITRTSESSGLPSSTRDLLCRKLDRTQLDITLKYDGIRGIPALKLAKPVNELPLADEKLLPHVPLVPVTLPGIEMKPAAGAYSALQTRLRFDLPILDELFATTRLPEKAPVPSNDEPAPQPPPGIPTSLDFDALLLAWQKAVDRLELSRVQIANAFDFGGQQQAVKIGTLIEGITWSTNFALDPASDIDGSKYAFGTYLLGDTHFSGRTALEGLTRTAFDHIHDVAGGNGDRIKVIGFAAPLRKQEFDGTPLWRDTRTALMASMPTTDKFGDNEANGIVFREAGYFVRAADGSVQGTASRYSCTTIFEPVEIVTANTTRQLGLWFRDLPLETTMGGKSLVDDPRGPELSIGPRQEAFDAGQLPRALYEWRVCNDAATTPDRALPKSAYDFDIGPLRLRPLRLLDLSVSKQSGSWQIDFAKIVFTASLRSSLARTNDRGPFEPELAYETGNLVAVSLTANGRKLNFSEWEDVNVAISEPAADKPAVTADGLASVSFRMAVVQTKLGSAQQSVGETTAKLTLNIKQAAGAGGIPQFAGASLATVLFGRSVVLDNGKVTQPDGKTLAIEFKAPVPTALSNFSGVVLDNIRLEIAEDSTWALFLQGKLAISANDLPPKGTPPLAGKNVVVYTLGGSLRWLNQQIAAAAVTIDHQRGVMTCRIEPEGQSKLQPIVGLIADQGSVRGILIVAVTPTGTTAEGQFRFRSFSGFGELNLLSDKGPLKRFDHMIAGQEWLSGIAGQEPPWSSEITIDLVLEKRLSRIRWPIKSLPDTVKTLDNKVVKLENLGARPTGAALRGELKAFDDASALTHSFTASVDGQAIETDALDANGANLSRPWSFHALIEHTITDGTQRQLTWMSLDHVSAIDARALVSAAKATTKLHPASADRMFAFAPRYKVIDDAHETDAIAVKGGLVLRAFAQAGFPVEAMARAIADKFKTNDPGDAIVISGAGPVIVRTSDQKEGPFWPAASPYISSDSQGVVLALPWICAVDGSYKLDGLIEKFCQAPSTGTASWDAADVDWAAGWSTPLERKSVPVQAIGSASDEIRALLGRAMGNAGEKDANRALAAVEQLFLRLSSGGGTLGERPMWLRSLLALRTVWDNVPSDDKRPFAERVTTVLSSGKADGRAARVRLKRRDGAPDDKLSFILARRGVLVAIDRNVTRFETLPPGESIISGRSQGIKEAALGRARQVARAGRLVGEAVGILVIAETQQRDSGADELWIEVDVPRDPDSSVLDIPIKIDPSDRVYASPALGWPTRDGTRAAASGALGLGGDWPFQDLGPKPVPMPPASGDDVKRYGSGLSGRAASISLPARADRDSRLGDENVDTVSPIFYALSRKMIFDRPSSANLPLVSPPARYLTSSEARAVVPVARELKSALVRVVKGKAAPIVPPHLERITFGLRPGAIQAEFDMLLFTDGLFTPPAQQQPQPQEDMSSDTSRYGRPGHGGPRLLRQLRPPRAPVLPRVPQEFVETHGRRTFVELDDLDSEKGFPAPFRVFEGVATVLRKDKKSYRIRVLDMPLVPGWNQSVLDDWKQGNVTLEVTSPSFTADNDDLAKALAGLGVLRKQPGLYAALSINRSIVTFNRARWSRVGTAIRLTLHADNITGAQTRLDEVDGDSDVVLLLQCGKDGESSDPPHQDEIFDLGPAGSNDPAHAEDLVPETRRQFSLRLPVRPTSRPSVKIDTSTLVFGDPSYDRELCGPGASDTQRDNNGKSWKVGLDRFEYGSDTPLYLAFGRIDEQKGTFAEGVTGLLESFLLVQRQRQRGQDTTEKAVEPLSIAGIKVGKVLKTPDGKGYPGYAVAVRQAYAISFDQLRSNNQPVIFEDGDEIVISIAFAQNEPDPGDPSKTKRVDRTLSARAKVVPRPVIAPPPAVYSLVVPQGPSVARVALHATAPLPQRIEFPALLDDLAIGFIRRRALFVWQMGDLPIRSPDTSTLLKVDRAGGGQLPENPPDIRPRLPLPALDRVVCAGHVFGRTRQLTGDAATLAEARRFIAGVAYKRHGDGMPPARIPVAADLEDPQTKAAWERCLKAADDAASDDVKVCRHFVIWYSDDAGKTPSKKPSSLSDDWPYEQAQKIVGSWGPFVSPAMPIGGNIFVMKYCGVT</sequence>
<organism evidence="2 3">
    <name type="scientific">Rhizobium leguminosarum</name>
    <dbReference type="NCBI Taxonomy" id="384"/>
    <lineage>
        <taxon>Bacteria</taxon>
        <taxon>Pseudomonadati</taxon>
        <taxon>Pseudomonadota</taxon>
        <taxon>Alphaproteobacteria</taxon>
        <taxon>Hyphomicrobiales</taxon>
        <taxon>Rhizobiaceae</taxon>
        <taxon>Rhizobium/Agrobacterium group</taxon>
        <taxon>Rhizobium</taxon>
    </lineage>
</organism>
<reference evidence="2 3" key="1">
    <citation type="submission" date="2017-11" db="EMBL/GenBank/DDBJ databases">
        <title>Complete genome of Rhizobium leguminosarum Norway, an ineffective micro-symbiont.</title>
        <authorList>
            <person name="Hoffrichter A."/>
            <person name="Liang J."/>
            <person name="Brachmann A."/>
            <person name="Marin M."/>
        </authorList>
    </citation>
    <scope>NUCLEOTIDE SEQUENCE [LARGE SCALE GENOMIC DNA]</scope>
    <source>
        <strain evidence="2 3">Norway</strain>
        <plasmid evidence="3">Plasmid prln3</plasmid>
    </source>
</reference>
<keyword evidence="2" id="KW-0614">Plasmid</keyword>
<proteinExistence type="predicted"/>
<feature type="compositionally biased region" description="Basic and acidic residues" evidence="1">
    <location>
        <begin position="2283"/>
        <end position="2295"/>
    </location>
</feature>
<geneLocation type="plasmid" evidence="3">
    <name>prln3</name>
</geneLocation>
<feature type="compositionally biased region" description="Low complexity" evidence="1">
    <location>
        <begin position="2077"/>
        <end position="2086"/>
    </location>
</feature>
<feature type="region of interest" description="Disordered" evidence="1">
    <location>
        <begin position="2283"/>
        <end position="2310"/>
    </location>
</feature>
<evidence type="ECO:0000313" key="2">
    <source>
        <dbReference type="EMBL" id="AUW47175.1"/>
    </source>
</evidence>
<dbReference type="EMBL" id="CP025015">
    <property type="protein sequence ID" value="AUW47175.1"/>
    <property type="molecule type" value="Genomic_DNA"/>
</dbReference>
<name>A0A2K9ZFZ3_RHILE</name>
<gene>
    <name evidence="2" type="ORF">CUJ84_pRLN3000036</name>
</gene>
<dbReference type="Proteomes" id="UP000238523">
    <property type="component" value="Plasmid pRLN3"/>
</dbReference>
<evidence type="ECO:0000256" key="1">
    <source>
        <dbReference type="SAM" id="MobiDB-lite"/>
    </source>
</evidence>
<protein>
    <submittedName>
        <fullName evidence="2">Uncharacterized protein</fullName>
    </submittedName>
</protein>
<accession>A0A2K9ZFZ3</accession>